<evidence type="ECO:0000313" key="1">
    <source>
        <dbReference type="EMBL" id="OGX84131.1"/>
    </source>
</evidence>
<protein>
    <submittedName>
        <fullName evidence="1">Uncharacterized protein</fullName>
    </submittedName>
</protein>
<gene>
    <name evidence="1" type="ORF">BEN47_16775</name>
</gene>
<dbReference type="STRING" id="1908237.BEN47_16775"/>
<name>A0A1G1SZW1_9BACT</name>
<comment type="caution">
    <text evidence="1">The sequence shown here is derived from an EMBL/GenBank/DDBJ whole genome shotgun (WGS) entry which is preliminary data.</text>
</comment>
<keyword evidence="2" id="KW-1185">Reference proteome</keyword>
<dbReference type="Proteomes" id="UP000176294">
    <property type="component" value="Unassembled WGS sequence"/>
</dbReference>
<organism evidence="1 2">
    <name type="scientific">Hymenobacter lapidarius</name>
    <dbReference type="NCBI Taxonomy" id="1908237"/>
    <lineage>
        <taxon>Bacteria</taxon>
        <taxon>Pseudomonadati</taxon>
        <taxon>Bacteroidota</taxon>
        <taxon>Cytophagia</taxon>
        <taxon>Cytophagales</taxon>
        <taxon>Hymenobacteraceae</taxon>
        <taxon>Hymenobacter</taxon>
    </lineage>
</organism>
<proteinExistence type="predicted"/>
<evidence type="ECO:0000313" key="2">
    <source>
        <dbReference type="Proteomes" id="UP000176294"/>
    </source>
</evidence>
<dbReference type="RefSeq" id="WP_070729034.1">
    <property type="nucleotide sequence ID" value="NZ_MDZB01000123.1"/>
</dbReference>
<sequence>MSQARTDFSAAAYLRDAQIAEAKAAEWQAAADAAVAGHPELVTYCQAEAKEWKRLSAGWRECAANA</sequence>
<dbReference type="AlphaFoldDB" id="A0A1G1SZW1"/>
<accession>A0A1G1SZW1</accession>
<dbReference type="EMBL" id="MDZB01000123">
    <property type="protein sequence ID" value="OGX84131.1"/>
    <property type="molecule type" value="Genomic_DNA"/>
</dbReference>
<reference evidence="1 2" key="1">
    <citation type="submission" date="2016-08" db="EMBL/GenBank/DDBJ databases">
        <title>Hymenobacter coccineus sp. nov., Hymenobacter lapidarius sp. nov. and Hymenobacter glacialis sp. nov., isolated from Antarctic soil.</title>
        <authorList>
            <person name="Sedlacek I."/>
            <person name="Kralova S."/>
            <person name="Kyrova K."/>
            <person name="Maslanova I."/>
            <person name="Stankova E."/>
            <person name="Vrbovska V."/>
            <person name="Nemec M."/>
            <person name="Bartak M."/>
            <person name="Svec P."/>
            <person name="Busse H.-J."/>
            <person name="Pantucek R."/>
        </authorList>
    </citation>
    <scope>NUCLEOTIDE SEQUENCE [LARGE SCALE GENOMIC DNA]</scope>
    <source>
        <strain evidence="1 2">CCM 8643</strain>
    </source>
</reference>